<sequence>MKVFISGSKSISALPEEVKSLLDSYIDTGAEILVGDCYGVDAVVQKYLDSKGYSNVIVYCSGETPRNNFVTGAKVCSCAEAAKGLTGSAFHYVKDIQMAQDCDTALMIWDGKSKGTAENIRRIKEMGKPYRIINED</sequence>
<name>A0A2M9A514_9BACT</name>
<reference evidence="1 2" key="1">
    <citation type="submission" date="2017-11" db="EMBL/GenBank/DDBJ databases">
        <title>Animal gut microbial communities from fecal samples from Wisconsin, USA.</title>
        <authorList>
            <person name="Neumann A."/>
        </authorList>
    </citation>
    <scope>NUCLEOTIDE SEQUENCE [LARGE SCALE GENOMIC DNA]</scope>
    <source>
        <strain evidence="1 2">UWS3</strain>
    </source>
</reference>
<comment type="caution">
    <text evidence="1">The sequence shown here is derived from an EMBL/GenBank/DDBJ whole genome shotgun (WGS) entry which is preliminary data.</text>
</comment>
<dbReference type="AlphaFoldDB" id="A0A2M9A514"/>
<proteinExistence type="predicted"/>
<keyword evidence="2" id="KW-1185">Reference proteome</keyword>
<dbReference type="RefSeq" id="WP_100424861.1">
    <property type="nucleotide sequence ID" value="NZ_PGEX01000001.1"/>
</dbReference>
<dbReference type="EMBL" id="PGEX01000001">
    <property type="protein sequence ID" value="PJJ40815.1"/>
    <property type="molecule type" value="Genomic_DNA"/>
</dbReference>
<evidence type="ECO:0008006" key="3">
    <source>
        <dbReference type="Google" id="ProtNLM"/>
    </source>
</evidence>
<evidence type="ECO:0000313" key="1">
    <source>
        <dbReference type="EMBL" id="PJJ40815.1"/>
    </source>
</evidence>
<gene>
    <name evidence="1" type="ORF">BGX16_0762</name>
</gene>
<protein>
    <recommendedName>
        <fullName evidence="3">DUF2493 domain-containing protein</fullName>
    </recommendedName>
</protein>
<dbReference type="Proteomes" id="UP000231134">
    <property type="component" value="Unassembled WGS sequence"/>
</dbReference>
<evidence type="ECO:0000313" key="2">
    <source>
        <dbReference type="Proteomes" id="UP000231134"/>
    </source>
</evidence>
<dbReference type="OrthoDB" id="9788479at2"/>
<organism evidence="1 2">
    <name type="scientific">Hallerella succinigenes</name>
    <dbReference type="NCBI Taxonomy" id="1896222"/>
    <lineage>
        <taxon>Bacteria</taxon>
        <taxon>Pseudomonadati</taxon>
        <taxon>Fibrobacterota</taxon>
        <taxon>Fibrobacteria</taxon>
        <taxon>Fibrobacterales</taxon>
        <taxon>Fibrobacteraceae</taxon>
        <taxon>Hallerella</taxon>
    </lineage>
</organism>
<accession>A0A2M9A514</accession>